<feature type="transmembrane region" description="Helical" evidence="1">
    <location>
        <begin position="40"/>
        <end position="63"/>
    </location>
</feature>
<dbReference type="EMBL" id="PVXO01000066">
    <property type="protein sequence ID" value="PRR77275.1"/>
    <property type="molecule type" value="Genomic_DNA"/>
</dbReference>
<name>A0A2T0B0Z8_9CLOT</name>
<keyword evidence="1" id="KW-0472">Membrane</keyword>
<keyword evidence="1" id="KW-1133">Transmembrane helix</keyword>
<keyword evidence="1" id="KW-0812">Transmembrane</keyword>
<dbReference type="RefSeq" id="WP_106064485.1">
    <property type="nucleotide sequence ID" value="NZ_PVXO01000066.1"/>
</dbReference>
<evidence type="ECO:0000313" key="3">
    <source>
        <dbReference type="Proteomes" id="UP000239706"/>
    </source>
</evidence>
<comment type="caution">
    <text evidence="2">The sequence shown here is derived from an EMBL/GenBank/DDBJ whole genome shotgun (WGS) entry which is preliminary data.</text>
</comment>
<protein>
    <submittedName>
        <fullName evidence="2">Uncharacterized protein</fullName>
    </submittedName>
</protein>
<feature type="transmembrane region" description="Helical" evidence="1">
    <location>
        <begin position="7"/>
        <end position="28"/>
    </location>
</feature>
<sequence>MKYLKYILSLLLTFISYFIISFLILNLSKSPDGTVSDFSFIEVGITLIIAVIVGSTALIIATIKESNKK</sequence>
<keyword evidence="3" id="KW-1185">Reference proteome</keyword>
<evidence type="ECO:0000256" key="1">
    <source>
        <dbReference type="SAM" id="Phobius"/>
    </source>
</evidence>
<dbReference type="AlphaFoldDB" id="A0A2T0B0Z8"/>
<dbReference type="Proteomes" id="UP000239706">
    <property type="component" value="Unassembled WGS sequence"/>
</dbReference>
<organism evidence="2 3">
    <name type="scientific">Clostridium liquoris</name>
    <dbReference type="NCBI Taxonomy" id="1289519"/>
    <lineage>
        <taxon>Bacteria</taxon>
        <taxon>Bacillati</taxon>
        <taxon>Bacillota</taxon>
        <taxon>Clostridia</taxon>
        <taxon>Eubacteriales</taxon>
        <taxon>Clostridiaceae</taxon>
        <taxon>Clostridium</taxon>
    </lineage>
</organism>
<evidence type="ECO:0000313" key="2">
    <source>
        <dbReference type="EMBL" id="PRR77275.1"/>
    </source>
</evidence>
<accession>A0A2T0B0Z8</accession>
<proteinExistence type="predicted"/>
<gene>
    <name evidence="2" type="ORF">CLLI_24450</name>
</gene>
<reference evidence="2 3" key="1">
    <citation type="submission" date="2018-03" db="EMBL/GenBank/DDBJ databases">
        <title>Genome sequence of Clostridium liquoris DSM 100320.</title>
        <authorList>
            <person name="Poehlein A."/>
            <person name="Daniel R."/>
        </authorList>
    </citation>
    <scope>NUCLEOTIDE SEQUENCE [LARGE SCALE GENOMIC DNA]</scope>
    <source>
        <strain evidence="2 3">DSM 100320</strain>
    </source>
</reference>